<dbReference type="RefSeq" id="WP_120168380.1">
    <property type="nucleotide sequence ID" value="NZ_MCIB01000010.1"/>
</dbReference>
<protein>
    <submittedName>
        <fullName evidence="3">Protease</fullName>
    </submittedName>
</protein>
<dbReference type="SUPFAM" id="SSF52317">
    <property type="entry name" value="Class I glutamine amidotransferase-like"/>
    <property type="match status" value="1"/>
</dbReference>
<dbReference type="InterPro" id="IPR029062">
    <property type="entry name" value="Class_I_gatase-like"/>
</dbReference>
<reference evidence="3 4" key="1">
    <citation type="submission" date="2016-08" db="EMBL/GenBank/DDBJ databases">
        <title>Novel Firmicutes and Novel Genomes.</title>
        <authorList>
            <person name="Poppleton D.I."/>
            <person name="Gribaldo S."/>
        </authorList>
    </citation>
    <scope>NUCLEOTIDE SEQUENCE [LARGE SCALE GENOMIC DNA]</scope>
    <source>
        <strain evidence="3 4">CTT3</strain>
    </source>
</reference>
<dbReference type="Pfam" id="PF01965">
    <property type="entry name" value="DJ-1_PfpI"/>
    <property type="match status" value="1"/>
</dbReference>
<keyword evidence="4" id="KW-1185">Reference proteome</keyword>
<evidence type="ECO:0000313" key="3">
    <source>
        <dbReference type="EMBL" id="RKD32546.1"/>
    </source>
</evidence>
<dbReference type="InterPro" id="IPR006286">
    <property type="entry name" value="C56_PfpI-like"/>
</dbReference>
<dbReference type="PANTHER" id="PTHR42733">
    <property type="entry name" value="DJ-1 PROTEIN"/>
    <property type="match status" value="1"/>
</dbReference>
<comment type="caution">
    <text evidence="3">The sequence shown here is derived from an EMBL/GenBank/DDBJ whole genome shotgun (WGS) entry which is preliminary data.</text>
</comment>
<dbReference type="NCBIfam" id="TIGR01382">
    <property type="entry name" value="PfpI"/>
    <property type="match status" value="1"/>
</dbReference>
<dbReference type="Proteomes" id="UP000284177">
    <property type="component" value="Unassembled WGS sequence"/>
</dbReference>
<dbReference type="GO" id="GO:0006508">
    <property type="term" value="P:proteolysis"/>
    <property type="evidence" value="ECO:0007669"/>
    <property type="project" value="UniProtKB-KW"/>
</dbReference>
<accession>A0A419T521</accession>
<dbReference type="PROSITE" id="PS51276">
    <property type="entry name" value="PEPTIDASE_C56_PFPI"/>
    <property type="match status" value="1"/>
</dbReference>
<feature type="domain" description="DJ-1/PfpI" evidence="2">
    <location>
        <begin position="6"/>
        <end position="169"/>
    </location>
</feature>
<comment type="similarity">
    <text evidence="1">Belongs to the peptidase C56 family.</text>
</comment>
<dbReference type="PANTHER" id="PTHR42733:SF13">
    <property type="entry name" value="DJ-1_PFPI DOMAIN-CONTAINING PROTEIN"/>
    <property type="match status" value="1"/>
</dbReference>
<dbReference type="Gene3D" id="3.40.50.880">
    <property type="match status" value="1"/>
</dbReference>
<gene>
    <name evidence="3" type="ORF">BET03_10745</name>
</gene>
<evidence type="ECO:0000313" key="4">
    <source>
        <dbReference type="Proteomes" id="UP000284177"/>
    </source>
</evidence>
<dbReference type="EMBL" id="MCIB01000010">
    <property type="protein sequence ID" value="RKD32546.1"/>
    <property type="molecule type" value="Genomic_DNA"/>
</dbReference>
<dbReference type="CDD" id="cd03134">
    <property type="entry name" value="GATase1_PfpI_like"/>
    <property type="match status" value="1"/>
</dbReference>
<keyword evidence="3" id="KW-0378">Hydrolase</keyword>
<proteinExistence type="inferred from homology"/>
<evidence type="ECO:0000256" key="1">
    <source>
        <dbReference type="ARBA" id="ARBA00008542"/>
    </source>
</evidence>
<keyword evidence="3" id="KW-0645">Protease</keyword>
<evidence type="ECO:0000259" key="2">
    <source>
        <dbReference type="Pfam" id="PF01965"/>
    </source>
</evidence>
<dbReference type="GO" id="GO:0008233">
    <property type="term" value="F:peptidase activity"/>
    <property type="evidence" value="ECO:0007669"/>
    <property type="project" value="UniProtKB-KW"/>
</dbReference>
<dbReference type="InterPro" id="IPR002818">
    <property type="entry name" value="DJ-1/PfpI"/>
</dbReference>
<sequence>MKLKGKRVVMLAEEGFEDLELWYPVIRLREEGCEVIIAGSGSKSTYKGKYGLSVTVDKTVEEISEDDFDGILVPGGWAPDKLRRYKSVTKLVRNFWEKNKLLATICHGGWVFISAKVLDGYKMTCVNAIIDDIKNAGAEYIDREVVVDRNLITSRTPKDLPAYMREIIKFLETQEV</sequence>
<name>A0A419T521_9FIRM</name>
<organism evidence="3 4">
    <name type="scientific">Thermohalobacter berrensis</name>
    <dbReference type="NCBI Taxonomy" id="99594"/>
    <lineage>
        <taxon>Bacteria</taxon>
        <taxon>Bacillati</taxon>
        <taxon>Bacillota</taxon>
        <taxon>Tissierellia</taxon>
        <taxon>Tissierellales</taxon>
        <taxon>Thermohalobacteraceae</taxon>
        <taxon>Thermohalobacter</taxon>
    </lineage>
</organism>
<dbReference type="OrthoDB" id="9800516at2"/>
<dbReference type="AlphaFoldDB" id="A0A419T521"/>